<evidence type="ECO:0000313" key="2">
    <source>
        <dbReference type="Proteomes" id="UP000008177"/>
    </source>
</evidence>
<dbReference type="EMBL" id="FQ790281">
    <property type="protein sequence ID" value="CCD46275.1"/>
    <property type="molecule type" value="Genomic_DNA"/>
</dbReference>
<name>G2Y0W0_BOTF4</name>
<proteinExistence type="predicted"/>
<gene>
    <name evidence="1" type="ORF">BofuT4_uP118250.1</name>
</gene>
<protein>
    <submittedName>
        <fullName evidence="1">Uncharacterized protein</fullName>
    </submittedName>
</protein>
<dbReference type="HOGENOM" id="CLU_2960458_0_0_1"/>
<accession>G2Y0W0</accession>
<reference evidence="2" key="1">
    <citation type="journal article" date="2011" name="PLoS Genet.">
        <title>Genomic analysis of the necrotrophic fungal pathogens Sclerotinia sclerotiorum and Botrytis cinerea.</title>
        <authorList>
            <person name="Amselem J."/>
            <person name="Cuomo C.A."/>
            <person name="van Kan J.A."/>
            <person name="Viaud M."/>
            <person name="Benito E.P."/>
            <person name="Couloux A."/>
            <person name="Coutinho P.M."/>
            <person name="de Vries R.P."/>
            <person name="Dyer P.S."/>
            <person name="Fillinger S."/>
            <person name="Fournier E."/>
            <person name="Gout L."/>
            <person name="Hahn M."/>
            <person name="Kohn L."/>
            <person name="Lapalu N."/>
            <person name="Plummer K.M."/>
            <person name="Pradier J.M."/>
            <person name="Quevillon E."/>
            <person name="Sharon A."/>
            <person name="Simon A."/>
            <person name="ten Have A."/>
            <person name="Tudzynski B."/>
            <person name="Tudzynski P."/>
            <person name="Wincker P."/>
            <person name="Andrew M."/>
            <person name="Anthouard V."/>
            <person name="Beever R.E."/>
            <person name="Beffa R."/>
            <person name="Benoit I."/>
            <person name="Bouzid O."/>
            <person name="Brault B."/>
            <person name="Chen Z."/>
            <person name="Choquer M."/>
            <person name="Collemare J."/>
            <person name="Cotton P."/>
            <person name="Danchin E.G."/>
            <person name="Da Silva C."/>
            <person name="Gautier A."/>
            <person name="Giraud C."/>
            <person name="Giraud T."/>
            <person name="Gonzalez C."/>
            <person name="Grossetete S."/>
            <person name="Guldener U."/>
            <person name="Henrissat B."/>
            <person name="Howlett B.J."/>
            <person name="Kodira C."/>
            <person name="Kretschmer M."/>
            <person name="Lappartient A."/>
            <person name="Leroch M."/>
            <person name="Levis C."/>
            <person name="Mauceli E."/>
            <person name="Neuveglise C."/>
            <person name="Oeser B."/>
            <person name="Pearson M."/>
            <person name="Poulain J."/>
            <person name="Poussereau N."/>
            <person name="Quesneville H."/>
            <person name="Rascle C."/>
            <person name="Schumacher J."/>
            <person name="Segurens B."/>
            <person name="Sexton A."/>
            <person name="Silva E."/>
            <person name="Sirven C."/>
            <person name="Soanes D.M."/>
            <person name="Talbot N.J."/>
            <person name="Templeton M."/>
            <person name="Yandava C."/>
            <person name="Yarden O."/>
            <person name="Zeng Q."/>
            <person name="Rollins J.A."/>
            <person name="Lebrun M.H."/>
            <person name="Dickman M."/>
        </authorList>
    </citation>
    <scope>NUCLEOTIDE SEQUENCE [LARGE SCALE GENOMIC DNA]</scope>
    <source>
        <strain evidence="2">T4</strain>
    </source>
</reference>
<organism evidence="1 2">
    <name type="scientific">Botryotinia fuckeliana (strain T4)</name>
    <name type="common">Noble rot fungus</name>
    <name type="synonym">Botrytis cinerea</name>
    <dbReference type="NCBI Taxonomy" id="999810"/>
    <lineage>
        <taxon>Eukaryota</taxon>
        <taxon>Fungi</taxon>
        <taxon>Dikarya</taxon>
        <taxon>Ascomycota</taxon>
        <taxon>Pezizomycotina</taxon>
        <taxon>Leotiomycetes</taxon>
        <taxon>Helotiales</taxon>
        <taxon>Sclerotiniaceae</taxon>
        <taxon>Botrytis</taxon>
    </lineage>
</organism>
<sequence length="59" mass="7023">MELWNYGITVLTRPDRLDLLYFRLTYLTHSPHRPTTTDTIERTQIQYIGNLGFHIHVPP</sequence>
<evidence type="ECO:0000313" key="1">
    <source>
        <dbReference type="EMBL" id="CCD46275.1"/>
    </source>
</evidence>
<dbReference type="AlphaFoldDB" id="G2Y0W0"/>
<dbReference type="Proteomes" id="UP000008177">
    <property type="component" value="Unplaced contigs"/>
</dbReference>
<dbReference type="InParanoid" id="G2Y0W0"/>